<dbReference type="PROSITE" id="PS00107">
    <property type="entry name" value="PROTEIN_KINASE_ATP"/>
    <property type="match status" value="1"/>
</dbReference>
<dbReference type="Gene3D" id="1.10.510.10">
    <property type="entry name" value="Transferase(Phosphotransferase) domain 1"/>
    <property type="match status" value="1"/>
</dbReference>
<evidence type="ECO:0000313" key="9">
    <source>
        <dbReference type="EMBL" id="ACY17001.1"/>
    </source>
</evidence>
<dbReference type="eggNOG" id="COG0515">
    <property type="taxonomic scope" value="Bacteria"/>
</dbReference>
<sequence length="403" mass="42966">MPTVVPGTTIDRYRIEAVVGAGSMGDVYRGIDADLQRKVAVKILSERHRDNRELRARFVREARAVAAISHPNVVQVFTTGSFDGRPYIAMEFLDGIDLGSSVAKQGPWDSGTAAAAIRDAGLGLQAAAHAGLIHRDVKPTNLVLLQGGGVKVTDFGLAKPLEPGDEPALTAMGVVVGTPDYIAPEQARGEQIDQRVDIYALGGTLYFLLTGMPPFRTGRPSDDKYLKVVARHLRNPVPDPRERNPDADPELSELTRSMMAKSAEDRPPYVQLIAHLDDIAARLDAGPRRPSTNSRQPSARPAPSDGSGGRTAPTPFVGQHNQPAQPPSTAGGASVARAPGNQHDNGEDAATRPYLPRSEGSEVVHPRMPVWLKATTVLAVLLFAVGLTLTLLGPRGFGILLAP</sequence>
<dbReference type="PROSITE" id="PS50011">
    <property type="entry name" value="PROTEIN_KINASE_DOM"/>
    <property type="match status" value="1"/>
</dbReference>
<feature type="domain" description="Protein kinase" evidence="8">
    <location>
        <begin position="13"/>
        <end position="278"/>
    </location>
</feature>
<keyword evidence="1" id="KW-0808">Transferase</keyword>
<keyword evidence="10" id="KW-1185">Reference proteome</keyword>
<dbReference type="PANTHER" id="PTHR43289:SF6">
    <property type="entry name" value="SERINE_THREONINE-PROTEIN KINASE NEKL-3"/>
    <property type="match status" value="1"/>
</dbReference>
<gene>
    <name evidence="9" type="ordered locus">Hoch_4508</name>
</gene>
<evidence type="ECO:0000256" key="7">
    <source>
        <dbReference type="SAM" id="Phobius"/>
    </source>
</evidence>
<evidence type="ECO:0000256" key="5">
    <source>
        <dbReference type="PROSITE-ProRule" id="PRU10141"/>
    </source>
</evidence>
<dbReference type="AlphaFoldDB" id="D0LPW4"/>
<reference evidence="9 10" key="1">
    <citation type="journal article" date="2010" name="Stand. Genomic Sci.">
        <title>Complete genome sequence of Haliangium ochraceum type strain (SMP-2).</title>
        <authorList>
            <consortium name="US DOE Joint Genome Institute (JGI-PGF)"/>
            <person name="Ivanova N."/>
            <person name="Daum C."/>
            <person name="Lang E."/>
            <person name="Abt B."/>
            <person name="Kopitz M."/>
            <person name="Saunders E."/>
            <person name="Lapidus A."/>
            <person name="Lucas S."/>
            <person name="Glavina Del Rio T."/>
            <person name="Nolan M."/>
            <person name="Tice H."/>
            <person name="Copeland A."/>
            <person name="Cheng J.F."/>
            <person name="Chen F."/>
            <person name="Bruce D."/>
            <person name="Goodwin L."/>
            <person name="Pitluck S."/>
            <person name="Mavromatis K."/>
            <person name="Pati A."/>
            <person name="Mikhailova N."/>
            <person name="Chen A."/>
            <person name="Palaniappan K."/>
            <person name="Land M."/>
            <person name="Hauser L."/>
            <person name="Chang Y.J."/>
            <person name="Jeffries C.D."/>
            <person name="Detter J.C."/>
            <person name="Brettin T."/>
            <person name="Rohde M."/>
            <person name="Goker M."/>
            <person name="Bristow J."/>
            <person name="Markowitz V."/>
            <person name="Eisen J.A."/>
            <person name="Hugenholtz P."/>
            <person name="Kyrpides N.C."/>
            <person name="Klenk H.P."/>
        </authorList>
    </citation>
    <scope>NUCLEOTIDE SEQUENCE [LARGE SCALE GENOMIC DNA]</scope>
    <source>
        <strain evidence="10">DSM 14365 / CIP 107738 / JCM 11303 / AJ 13395 / SMP-2</strain>
    </source>
</reference>
<dbReference type="KEGG" id="hoh:Hoch_4508"/>
<dbReference type="Proteomes" id="UP000001880">
    <property type="component" value="Chromosome"/>
</dbReference>
<evidence type="ECO:0000313" key="10">
    <source>
        <dbReference type="Proteomes" id="UP000001880"/>
    </source>
</evidence>
<keyword evidence="7" id="KW-0812">Transmembrane</keyword>
<dbReference type="CDD" id="cd14014">
    <property type="entry name" value="STKc_PknB_like"/>
    <property type="match status" value="1"/>
</dbReference>
<accession>D0LPW4</accession>
<name>D0LPW4_HALO1</name>
<evidence type="ECO:0000256" key="6">
    <source>
        <dbReference type="SAM" id="MobiDB-lite"/>
    </source>
</evidence>
<keyword evidence="9" id="KW-0723">Serine/threonine-protein kinase</keyword>
<dbReference type="HOGENOM" id="CLU_000288_63_44_7"/>
<feature type="transmembrane region" description="Helical" evidence="7">
    <location>
        <begin position="370"/>
        <end position="392"/>
    </location>
</feature>
<evidence type="ECO:0000259" key="8">
    <source>
        <dbReference type="PROSITE" id="PS50011"/>
    </source>
</evidence>
<dbReference type="PANTHER" id="PTHR43289">
    <property type="entry name" value="MITOGEN-ACTIVATED PROTEIN KINASE KINASE KINASE 20-RELATED"/>
    <property type="match status" value="1"/>
</dbReference>
<evidence type="ECO:0000256" key="4">
    <source>
        <dbReference type="ARBA" id="ARBA00022840"/>
    </source>
</evidence>
<dbReference type="PROSITE" id="PS00108">
    <property type="entry name" value="PROTEIN_KINASE_ST"/>
    <property type="match status" value="1"/>
</dbReference>
<dbReference type="InterPro" id="IPR008271">
    <property type="entry name" value="Ser/Thr_kinase_AS"/>
</dbReference>
<proteinExistence type="predicted"/>
<dbReference type="STRING" id="502025.Hoch_4508"/>
<dbReference type="Pfam" id="PF00069">
    <property type="entry name" value="Pkinase"/>
    <property type="match status" value="1"/>
</dbReference>
<keyword evidence="3 9" id="KW-0418">Kinase</keyword>
<evidence type="ECO:0000256" key="1">
    <source>
        <dbReference type="ARBA" id="ARBA00022679"/>
    </source>
</evidence>
<keyword evidence="2 5" id="KW-0547">Nucleotide-binding</keyword>
<dbReference type="EMBL" id="CP001804">
    <property type="protein sequence ID" value="ACY17001.1"/>
    <property type="molecule type" value="Genomic_DNA"/>
</dbReference>
<dbReference type="InterPro" id="IPR000719">
    <property type="entry name" value="Prot_kinase_dom"/>
</dbReference>
<keyword evidence="7" id="KW-1133">Transmembrane helix</keyword>
<dbReference type="GO" id="GO:0004674">
    <property type="term" value="F:protein serine/threonine kinase activity"/>
    <property type="evidence" value="ECO:0007669"/>
    <property type="project" value="UniProtKB-KW"/>
</dbReference>
<dbReference type="InterPro" id="IPR017441">
    <property type="entry name" value="Protein_kinase_ATP_BS"/>
</dbReference>
<organism evidence="9 10">
    <name type="scientific">Haliangium ochraceum (strain DSM 14365 / JCM 11303 / SMP-2)</name>
    <dbReference type="NCBI Taxonomy" id="502025"/>
    <lineage>
        <taxon>Bacteria</taxon>
        <taxon>Pseudomonadati</taxon>
        <taxon>Myxococcota</taxon>
        <taxon>Polyangia</taxon>
        <taxon>Haliangiales</taxon>
        <taxon>Kofleriaceae</taxon>
        <taxon>Haliangium</taxon>
    </lineage>
</organism>
<feature type="binding site" evidence="5">
    <location>
        <position position="42"/>
    </location>
    <ligand>
        <name>ATP</name>
        <dbReference type="ChEBI" id="CHEBI:30616"/>
    </ligand>
</feature>
<evidence type="ECO:0000256" key="3">
    <source>
        <dbReference type="ARBA" id="ARBA00022777"/>
    </source>
</evidence>
<dbReference type="SMART" id="SM00220">
    <property type="entry name" value="S_TKc"/>
    <property type="match status" value="1"/>
</dbReference>
<evidence type="ECO:0000256" key="2">
    <source>
        <dbReference type="ARBA" id="ARBA00022741"/>
    </source>
</evidence>
<dbReference type="Gene3D" id="3.30.200.20">
    <property type="entry name" value="Phosphorylase Kinase, domain 1"/>
    <property type="match status" value="1"/>
</dbReference>
<keyword evidence="4 5" id="KW-0067">ATP-binding</keyword>
<dbReference type="OrthoDB" id="9801841at2"/>
<protein>
    <submittedName>
        <fullName evidence="9">Serine/threonine protein kinase</fullName>
    </submittedName>
</protein>
<keyword evidence="7" id="KW-0472">Membrane</keyword>
<dbReference type="RefSeq" id="WP_012829599.1">
    <property type="nucleotide sequence ID" value="NC_013440.1"/>
</dbReference>
<dbReference type="GO" id="GO:0005524">
    <property type="term" value="F:ATP binding"/>
    <property type="evidence" value="ECO:0007669"/>
    <property type="project" value="UniProtKB-UniRule"/>
</dbReference>
<feature type="region of interest" description="Disordered" evidence="6">
    <location>
        <begin position="284"/>
        <end position="362"/>
    </location>
</feature>
<dbReference type="SUPFAM" id="SSF56112">
    <property type="entry name" value="Protein kinase-like (PK-like)"/>
    <property type="match status" value="1"/>
</dbReference>
<dbReference type="InterPro" id="IPR011009">
    <property type="entry name" value="Kinase-like_dom_sf"/>
</dbReference>